<dbReference type="InterPro" id="IPR006059">
    <property type="entry name" value="SBP"/>
</dbReference>
<dbReference type="Proteomes" id="UP001551482">
    <property type="component" value="Unassembled WGS sequence"/>
</dbReference>
<evidence type="ECO:0000313" key="2">
    <source>
        <dbReference type="EMBL" id="MEU8135199.1"/>
    </source>
</evidence>
<keyword evidence="3" id="KW-1185">Reference proteome</keyword>
<gene>
    <name evidence="2" type="ORF">AB0C36_16975</name>
</gene>
<dbReference type="PROSITE" id="PS51257">
    <property type="entry name" value="PROKAR_LIPOPROTEIN"/>
    <property type="match status" value="1"/>
</dbReference>
<dbReference type="EMBL" id="JBEZFP010000038">
    <property type="protein sequence ID" value="MEU8135199.1"/>
    <property type="molecule type" value="Genomic_DNA"/>
</dbReference>
<sequence>MRVRRVRRVAPALALTLSALVLAGCGGSDSDDDGGASGGPGGSAGKTITYWATNQGTSIEHDKQVLQPELDKFTQRTGIKVDLEVVPWDDLLNRILAATTSGKGPDILNIGNTWSASLQATDAFVPIDDTVLAKVGGKDRFLATPYAATGAEGKPPMGLPIYSSSYALYYNKKIFREAGVQPPKTWEEMAEVGRKLSTDGRWGLALEGGSYTEGVHHAFTFGKQYGAEIFTKDGKPAFNSPQMVQGVKRYVDLLAKDKIVNPSNAEYSQGTQSLKDFATGKSAMLMWQAAQGSLVSNGMNPDDIGVAPIPFPASAPAGAPRINSMVGGINMAVFKDSDAKDAAFEFMAFMTSAETQKTLNKTYGSLPSVKDAYDDPAFQTEGVKVFQQALAETAAPLPQVPAESQFETLVGNAVKKLIADAASGKDVTEAAVKSALDEAQEKMVAAG</sequence>
<name>A0ABV3DJX1_9ACTN</name>
<evidence type="ECO:0000256" key="1">
    <source>
        <dbReference type="SAM" id="SignalP"/>
    </source>
</evidence>
<organism evidence="2 3">
    <name type="scientific">Streptodolium elevatio</name>
    <dbReference type="NCBI Taxonomy" id="3157996"/>
    <lineage>
        <taxon>Bacteria</taxon>
        <taxon>Bacillati</taxon>
        <taxon>Actinomycetota</taxon>
        <taxon>Actinomycetes</taxon>
        <taxon>Kitasatosporales</taxon>
        <taxon>Streptomycetaceae</taxon>
        <taxon>Streptodolium</taxon>
    </lineage>
</organism>
<dbReference type="InterPro" id="IPR050490">
    <property type="entry name" value="Bact_solute-bd_prot1"/>
</dbReference>
<protein>
    <submittedName>
        <fullName evidence="2">Sugar ABC transporter substrate-binding protein</fullName>
    </submittedName>
</protein>
<dbReference type="CDD" id="cd13585">
    <property type="entry name" value="PBP2_TMBP_like"/>
    <property type="match status" value="1"/>
</dbReference>
<dbReference type="Pfam" id="PF01547">
    <property type="entry name" value="SBP_bac_1"/>
    <property type="match status" value="1"/>
</dbReference>
<reference evidence="2 3" key="1">
    <citation type="submission" date="2024-06" db="EMBL/GenBank/DDBJ databases">
        <title>The Natural Products Discovery Center: Release of the First 8490 Sequenced Strains for Exploring Actinobacteria Biosynthetic Diversity.</title>
        <authorList>
            <person name="Kalkreuter E."/>
            <person name="Kautsar S.A."/>
            <person name="Yang D."/>
            <person name="Bader C.D."/>
            <person name="Teijaro C.N."/>
            <person name="Fluegel L."/>
            <person name="Davis C.M."/>
            <person name="Simpson J.R."/>
            <person name="Lauterbach L."/>
            <person name="Steele A.D."/>
            <person name="Gui C."/>
            <person name="Meng S."/>
            <person name="Li G."/>
            <person name="Viehrig K."/>
            <person name="Ye F."/>
            <person name="Su P."/>
            <person name="Kiefer A.F."/>
            <person name="Nichols A."/>
            <person name="Cepeda A.J."/>
            <person name="Yan W."/>
            <person name="Fan B."/>
            <person name="Jiang Y."/>
            <person name="Adhikari A."/>
            <person name="Zheng C.-J."/>
            <person name="Schuster L."/>
            <person name="Cowan T.M."/>
            <person name="Smanski M.J."/>
            <person name="Chevrette M.G."/>
            <person name="De Carvalho L.P.S."/>
            <person name="Shen B."/>
        </authorList>
    </citation>
    <scope>NUCLEOTIDE SEQUENCE [LARGE SCALE GENOMIC DNA]</scope>
    <source>
        <strain evidence="2 3">NPDC048946</strain>
    </source>
</reference>
<comment type="caution">
    <text evidence="2">The sequence shown here is derived from an EMBL/GenBank/DDBJ whole genome shotgun (WGS) entry which is preliminary data.</text>
</comment>
<dbReference type="Gene3D" id="3.40.190.10">
    <property type="entry name" value="Periplasmic binding protein-like II"/>
    <property type="match status" value="2"/>
</dbReference>
<proteinExistence type="predicted"/>
<dbReference type="PANTHER" id="PTHR43649:SF12">
    <property type="entry name" value="DIACETYLCHITOBIOSE BINDING PROTEIN DASA"/>
    <property type="match status" value="1"/>
</dbReference>
<dbReference type="RefSeq" id="WP_358354677.1">
    <property type="nucleotide sequence ID" value="NZ_JBEZFP010000038.1"/>
</dbReference>
<keyword evidence="1" id="KW-0732">Signal</keyword>
<feature type="chain" id="PRO_5045768141" evidence="1">
    <location>
        <begin position="24"/>
        <end position="447"/>
    </location>
</feature>
<dbReference type="PANTHER" id="PTHR43649">
    <property type="entry name" value="ARABINOSE-BINDING PROTEIN-RELATED"/>
    <property type="match status" value="1"/>
</dbReference>
<evidence type="ECO:0000313" key="3">
    <source>
        <dbReference type="Proteomes" id="UP001551482"/>
    </source>
</evidence>
<feature type="signal peptide" evidence="1">
    <location>
        <begin position="1"/>
        <end position="23"/>
    </location>
</feature>
<accession>A0ABV3DJX1</accession>
<dbReference type="SUPFAM" id="SSF53850">
    <property type="entry name" value="Periplasmic binding protein-like II"/>
    <property type="match status" value="1"/>
</dbReference>